<dbReference type="Proteomes" id="UP001054837">
    <property type="component" value="Unassembled WGS sequence"/>
</dbReference>
<protein>
    <submittedName>
        <fullName evidence="1">Uncharacterized protein</fullName>
    </submittedName>
</protein>
<comment type="caution">
    <text evidence="1">The sequence shown here is derived from an EMBL/GenBank/DDBJ whole genome shotgun (WGS) entry which is preliminary data.</text>
</comment>
<accession>A0AAV4TVF9</accession>
<proteinExistence type="predicted"/>
<keyword evidence="2" id="KW-1185">Reference proteome</keyword>
<name>A0AAV4TVF9_9ARAC</name>
<evidence type="ECO:0000313" key="1">
    <source>
        <dbReference type="EMBL" id="GIY48935.1"/>
    </source>
</evidence>
<reference evidence="1 2" key="1">
    <citation type="submission" date="2021-06" db="EMBL/GenBank/DDBJ databases">
        <title>Caerostris darwini draft genome.</title>
        <authorList>
            <person name="Kono N."/>
            <person name="Arakawa K."/>
        </authorList>
    </citation>
    <scope>NUCLEOTIDE SEQUENCE [LARGE SCALE GENOMIC DNA]</scope>
</reference>
<organism evidence="1 2">
    <name type="scientific">Caerostris darwini</name>
    <dbReference type="NCBI Taxonomy" id="1538125"/>
    <lineage>
        <taxon>Eukaryota</taxon>
        <taxon>Metazoa</taxon>
        <taxon>Ecdysozoa</taxon>
        <taxon>Arthropoda</taxon>
        <taxon>Chelicerata</taxon>
        <taxon>Arachnida</taxon>
        <taxon>Araneae</taxon>
        <taxon>Araneomorphae</taxon>
        <taxon>Entelegynae</taxon>
        <taxon>Araneoidea</taxon>
        <taxon>Araneidae</taxon>
        <taxon>Caerostris</taxon>
    </lineage>
</organism>
<dbReference type="AlphaFoldDB" id="A0AAV4TVF9"/>
<evidence type="ECO:0000313" key="2">
    <source>
        <dbReference type="Proteomes" id="UP001054837"/>
    </source>
</evidence>
<dbReference type="EMBL" id="BPLQ01010169">
    <property type="protein sequence ID" value="GIY48935.1"/>
    <property type="molecule type" value="Genomic_DNA"/>
</dbReference>
<gene>
    <name evidence="1" type="ORF">CDAR_109401</name>
</gene>
<sequence length="94" mass="10631">MIHGPAIMLHHGWTPGRHFMPSGHLPPDSSKRDPQRMPGWYTLSRHHVWFSEGQKSRFSAIPETLAIPPSPTRCIIVCLSEIVLRQNVRLCPSG</sequence>